<feature type="domain" description="SH3b" evidence="1">
    <location>
        <begin position="208"/>
        <end position="243"/>
    </location>
</feature>
<evidence type="ECO:0000313" key="2">
    <source>
        <dbReference type="EMBL" id="MDI9866835.1"/>
    </source>
</evidence>
<dbReference type="Gene3D" id="2.30.30.40">
    <property type="entry name" value="SH3 Domains"/>
    <property type="match status" value="1"/>
</dbReference>
<evidence type="ECO:0000259" key="1">
    <source>
        <dbReference type="Pfam" id="PF08239"/>
    </source>
</evidence>
<dbReference type="Pfam" id="PF08239">
    <property type="entry name" value="SH3_3"/>
    <property type="match status" value="1"/>
</dbReference>
<comment type="caution">
    <text evidence="2">The sequence shown here is derived from an EMBL/GenBank/DDBJ whole genome shotgun (WGS) entry which is preliminary data.</text>
</comment>
<proteinExistence type="predicted"/>
<reference evidence="2 3" key="1">
    <citation type="submission" date="2023-05" db="EMBL/GenBank/DDBJ databases">
        <title>Novel species of genus Flectobacillus isolated from stream in China.</title>
        <authorList>
            <person name="Lu H."/>
        </authorList>
    </citation>
    <scope>NUCLEOTIDE SEQUENCE [LARGE SCALE GENOMIC DNA]</scope>
    <source>
        <strain evidence="2 3">DC10W</strain>
    </source>
</reference>
<dbReference type="Proteomes" id="UP001236569">
    <property type="component" value="Unassembled WGS sequence"/>
</dbReference>
<sequence length="244" mass="28585">MKAVMSILIILVTFNKCHSQTIPSQVKIEGVWRFVSSKRGYDPNFICTKENKIIEITYWSDTQKASLYGSPYSYYGFWDDASGIYPKKVTELKSVGNRVLFYDDLGKSYDSLGNLIKYTRSCYLTYSPEGDDEVEMSSNYIPNKLYLNFTGKDPDVYERIREIPLFVIEALRRNEKDWLKFKSFVKFNKTSNKTFIYSSSKVPTKMYLIKGDEVEVLEEQGEWLKIRYYGKKTIEGWIKRSDVD</sequence>
<keyword evidence="3" id="KW-1185">Reference proteome</keyword>
<accession>A0ABT6YTF0</accession>
<dbReference type="InterPro" id="IPR003646">
    <property type="entry name" value="SH3-like_bac-type"/>
</dbReference>
<gene>
    <name evidence="2" type="ORF">QM480_21025</name>
</gene>
<dbReference type="RefSeq" id="WP_283371577.1">
    <property type="nucleotide sequence ID" value="NZ_JASHID010000020.1"/>
</dbReference>
<protein>
    <submittedName>
        <fullName evidence="2">SH3 domain-containing protein</fullName>
    </submittedName>
</protein>
<evidence type="ECO:0000313" key="3">
    <source>
        <dbReference type="Proteomes" id="UP001236569"/>
    </source>
</evidence>
<dbReference type="EMBL" id="JASHID010000020">
    <property type="protein sequence ID" value="MDI9866835.1"/>
    <property type="molecule type" value="Genomic_DNA"/>
</dbReference>
<name>A0ABT6YTF0_9BACT</name>
<organism evidence="2 3">
    <name type="scientific">Flectobacillus longus</name>
    <dbReference type="NCBI Taxonomy" id="2984207"/>
    <lineage>
        <taxon>Bacteria</taxon>
        <taxon>Pseudomonadati</taxon>
        <taxon>Bacteroidota</taxon>
        <taxon>Cytophagia</taxon>
        <taxon>Cytophagales</taxon>
        <taxon>Flectobacillaceae</taxon>
        <taxon>Flectobacillus</taxon>
    </lineage>
</organism>